<name>A0A1I8NRR7_STOCA</name>
<dbReference type="Gene3D" id="3.90.1200.10">
    <property type="match status" value="1"/>
</dbReference>
<dbReference type="PANTHER" id="PTHR11012">
    <property type="entry name" value="PROTEIN KINASE-LIKE DOMAIN-CONTAINING"/>
    <property type="match status" value="1"/>
</dbReference>
<keyword evidence="2" id="KW-0812">Transmembrane</keyword>
<evidence type="ECO:0000259" key="3">
    <source>
        <dbReference type="SMART" id="SM00587"/>
    </source>
</evidence>
<dbReference type="STRING" id="35570.A0A1I8NRR7"/>
<feature type="domain" description="CHK kinase-like" evidence="3">
    <location>
        <begin position="146"/>
        <end position="338"/>
    </location>
</feature>
<evidence type="ECO:0000256" key="1">
    <source>
        <dbReference type="SAM" id="MobiDB-lite"/>
    </source>
</evidence>
<feature type="compositionally biased region" description="Basic and acidic residues" evidence="1">
    <location>
        <begin position="1"/>
        <end position="16"/>
    </location>
</feature>
<dbReference type="SMART" id="SM00587">
    <property type="entry name" value="CHK"/>
    <property type="match status" value="1"/>
</dbReference>
<sequence>MSNDKQQNEKASDDKATAAPTPIPAWVEPSLFEPVIRQKFPELKQIKDFKAIPALAAGENFATLMLRLTAEIELKDGSSKNVSLMLKTAFDIDIFKQMVQFHDIFTVESDVYKEVIPELEDMYRAAGVEVKFGPNSYELTTDQPYILLEDLSTRGFKNMNRLEGLDQEHVLAALTKLAQWHAASAVRVANKGLYKTTIGREKIKEGAEVMLKGMFDNMFTPFLKCATSYEGVEDFYEAMKAKSENMVEHFIKQTESEKQGFCVLNHGDMWSNNVMFQHDAFGNIKETYFVDFQLPRYGSPVQDLYYFLLSSSKYEIKLASFDYFIKYYHDCLVQNLTLLNYSKKVPTLRDLHIMMYQGGIWGFVTVTGVMCAVLLDPNEDARGENLFANTEVAKSLQAQMYGNARYRKHAEALLPWLYDRGAF</sequence>
<organism evidence="4 5">
    <name type="scientific">Stomoxys calcitrans</name>
    <name type="common">Stable fly</name>
    <name type="synonym">Conops calcitrans</name>
    <dbReference type="NCBI Taxonomy" id="35570"/>
    <lineage>
        <taxon>Eukaryota</taxon>
        <taxon>Metazoa</taxon>
        <taxon>Ecdysozoa</taxon>
        <taxon>Arthropoda</taxon>
        <taxon>Hexapoda</taxon>
        <taxon>Insecta</taxon>
        <taxon>Pterygota</taxon>
        <taxon>Neoptera</taxon>
        <taxon>Endopterygota</taxon>
        <taxon>Diptera</taxon>
        <taxon>Brachycera</taxon>
        <taxon>Muscomorpha</taxon>
        <taxon>Muscoidea</taxon>
        <taxon>Muscidae</taxon>
        <taxon>Stomoxys</taxon>
    </lineage>
</organism>
<accession>A0A1I8NRR7</accession>
<keyword evidence="2" id="KW-0472">Membrane</keyword>
<feature type="region of interest" description="Disordered" evidence="1">
    <location>
        <begin position="1"/>
        <end position="22"/>
    </location>
</feature>
<evidence type="ECO:0000313" key="4">
    <source>
        <dbReference type="EnsemblMetazoa" id="SCAU001460-PA"/>
    </source>
</evidence>
<gene>
    <name evidence="4" type="primary">106087280</name>
</gene>
<reference evidence="4" key="1">
    <citation type="submission" date="2020-05" db="UniProtKB">
        <authorList>
            <consortium name="EnsemblMetazoa"/>
        </authorList>
    </citation>
    <scope>IDENTIFICATION</scope>
    <source>
        <strain evidence="4">USDA</strain>
    </source>
</reference>
<dbReference type="PANTHER" id="PTHR11012:SF6">
    <property type="entry name" value="CHK DOMAIN OV1-RELATED"/>
    <property type="match status" value="1"/>
</dbReference>
<proteinExistence type="predicted"/>
<dbReference type="VEuPathDB" id="VectorBase:SCAU001460"/>
<dbReference type="KEGG" id="scac:106087280"/>
<dbReference type="InterPro" id="IPR011009">
    <property type="entry name" value="Kinase-like_dom_sf"/>
</dbReference>
<dbReference type="AlphaFoldDB" id="A0A1I8NRR7"/>
<feature type="transmembrane region" description="Helical" evidence="2">
    <location>
        <begin position="353"/>
        <end position="375"/>
    </location>
</feature>
<dbReference type="OrthoDB" id="191037at2759"/>
<dbReference type="Pfam" id="PF02958">
    <property type="entry name" value="EcKL"/>
    <property type="match status" value="1"/>
</dbReference>
<dbReference type="SUPFAM" id="SSF56112">
    <property type="entry name" value="Protein kinase-like (PK-like)"/>
    <property type="match status" value="1"/>
</dbReference>
<evidence type="ECO:0000313" key="5">
    <source>
        <dbReference type="Proteomes" id="UP000095300"/>
    </source>
</evidence>
<evidence type="ECO:0000256" key="2">
    <source>
        <dbReference type="SAM" id="Phobius"/>
    </source>
</evidence>
<dbReference type="InterPro" id="IPR004119">
    <property type="entry name" value="EcKL"/>
</dbReference>
<dbReference type="EnsemblMetazoa" id="SCAU001460-RA">
    <property type="protein sequence ID" value="SCAU001460-PA"/>
    <property type="gene ID" value="SCAU001460"/>
</dbReference>
<protein>
    <recommendedName>
        <fullName evidence="3">CHK kinase-like domain-containing protein</fullName>
    </recommendedName>
</protein>
<dbReference type="Proteomes" id="UP000095300">
    <property type="component" value="Unassembled WGS sequence"/>
</dbReference>
<keyword evidence="2" id="KW-1133">Transmembrane helix</keyword>
<keyword evidence="5" id="KW-1185">Reference proteome</keyword>
<dbReference type="InterPro" id="IPR015897">
    <property type="entry name" value="CHK_kinase-like"/>
</dbReference>